<keyword evidence="6" id="KW-0456">Lyase</keyword>
<evidence type="ECO:0000256" key="4">
    <source>
        <dbReference type="ARBA" id="ARBA00023136"/>
    </source>
</evidence>
<feature type="transmembrane region" description="Helical" evidence="7">
    <location>
        <begin position="151"/>
        <end position="169"/>
    </location>
</feature>
<feature type="transmembrane region" description="Helical" evidence="7">
    <location>
        <begin position="69"/>
        <end position="102"/>
    </location>
</feature>
<evidence type="ECO:0000313" key="9">
    <source>
        <dbReference type="EMBL" id="AFC23199.1"/>
    </source>
</evidence>
<dbReference type="HOGENOM" id="CLU_020495_1_0_10"/>
<keyword evidence="5" id="KW-1015">Disulfide bond</keyword>
<evidence type="ECO:0000256" key="3">
    <source>
        <dbReference type="ARBA" id="ARBA00022989"/>
    </source>
</evidence>
<protein>
    <submittedName>
        <fullName evidence="9">Vitamin K-dependent gamma-carboxylase</fullName>
    </submittedName>
</protein>
<evidence type="ECO:0000313" key="10">
    <source>
        <dbReference type="Proteomes" id="UP000007519"/>
    </source>
</evidence>
<dbReference type="PANTHER" id="PTHR12639">
    <property type="entry name" value="VITAMIN K-DEPENDENT GAMMA-CARBOXYLASE"/>
    <property type="match status" value="1"/>
</dbReference>
<dbReference type="Pfam" id="PF05090">
    <property type="entry name" value="HTTM"/>
    <property type="match status" value="1"/>
</dbReference>
<keyword evidence="10" id="KW-1185">Reference proteome</keyword>
<dbReference type="EMBL" id="CP002831">
    <property type="protein sequence ID" value="AFC23199.1"/>
    <property type="molecule type" value="Genomic_DNA"/>
</dbReference>
<sequence>MTAIKAYLKQEREVLPLLLFRIVLGGLFLWSGIRFWAKGWIEDFYLSPDYHFRFWGWDWLPLASPQLCYFLYSLMLLAALGVLLGAFYRWSMALYFLLFSYFELWEKCLYLNHYYFVSLLAFLLCFVPLHCNASVDAFFRPSLRRRHLPNYYFLLPKFLIAILYIYAALAKLEPDWWFRAQPLSIWLSARSSYPILGPILAWGPTAFLMSWAGFFYDLLVPFGLSFRKTRPWAYLFVILFHAMTALLFSIGLFPYVMMGLALVFFSAEELGRFRFIYLPQEHLERPYRLYWPKLQGAIWVIFFSWQLLFPWRFLLYKGPVCWQEQGFRFSWRVMLVEKVGQLHYRLIDQNGRQKLLYPEDNLEPWQLQQMRFQPDMILAYAKDLGRRHGARAIYAESWVSWNGRPSARLIDPNYNLLEAENGWKNWDWVLPAPD</sequence>
<dbReference type="STRING" id="984262.SGRA_0460"/>
<dbReference type="PANTHER" id="PTHR12639:SF7">
    <property type="entry name" value="HTTM DOMAIN-CONTAINING PROTEIN"/>
    <property type="match status" value="1"/>
</dbReference>
<dbReference type="Proteomes" id="UP000007519">
    <property type="component" value="Chromosome"/>
</dbReference>
<feature type="transmembrane region" description="Helical" evidence="7">
    <location>
        <begin position="232"/>
        <end position="265"/>
    </location>
</feature>
<accession>H6L9M1</accession>
<keyword evidence="2 7" id="KW-0812">Transmembrane</keyword>
<feature type="transmembrane region" description="Helical" evidence="7">
    <location>
        <begin position="296"/>
        <end position="315"/>
    </location>
</feature>
<evidence type="ECO:0000256" key="2">
    <source>
        <dbReference type="ARBA" id="ARBA00022692"/>
    </source>
</evidence>
<dbReference type="GO" id="GO:0019842">
    <property type="term" value="F:vitamin binding"/>
    <property type="evidence" value="ECO:0007669"/>
    <property type="project" value="TreeGrafter"/>
</dbReference>
<evidence type="ECO:0000256" key="6">
    <source>
        <dbReference type="ARBA" id="ARBA00023239"/>
    </source>
</evidence>
<evidence type="ECO:0000259" key="8">
    <source>
        <dbReference type="SMART" id="SM00752"/>
    </source>
</evidence>
<organism evidence="9 10">
    <name type="scientific">Saprospira grandis (strain Lewin)</name>
    <dbReference type="NCBI Taxonomy" id="984262"/>
    <lineage>
        <taxon>Bacteria</taxon>
        <taxon>Pseudomonadati</taxon>
        <taxon>Bacteroidota</taxon>
        <taxon>Saprospiria</taxon>
        <taxon>Saprospirales</taxon>
        <taxon>Saprospiraceae</taxon>
        <taxon>Saprospira</taxon>
    </lineage>
</organism>
<comment type="subcellular location">
    <subcellularLocation>
        <location evidence="1">Endomembrane system</location>
        <topology evidence="1">Multi-pass membrane protein</topology>
    </subcellularLocation>
</comment>
<dbReference type="InterPro" id="IPR011020">
    <property type="entry name" value="HTTM-like"/>
</dbReference>
<dbReference type="OrthoDB" id="341137at2"/>
<dbReference type="KEGG" id="sgn:SGRA_0460"/>
<dbReference type="InterPro" id="IPR007782">
    <property type="entry name" value="VKG_COase"/>
</dbReference>
<dbReference type="GO" id="GO:0008488">
    <property type="term" value="F:gamma-glutamyl carboxylase activity"/>
    <property type="evidence" value="ECO:0007669"/>
    <property type="project" value="InterPro"/>
</dbReference>
<name>H6L9M1_SAPGL</name>
<dbReference type="GO" id="GO:0012505">
    <property type="term" value="C:endomembrane system"/>
    <property type="evidence" value="ECO:0007669"/>
    <property type="project" value="UniProtKB-SubCell"/>
</dbReference>
<dbReference type="RefSeq" id="WP_014373445.1">
    <property type="nucleotide sequence ID" value="NC_016940.1"/>
</dbReference>
<reference evidence="9 10" key="1">
    <citation type="journal article" date="2012" name="Stand. Genomic Sci.">
        <title>Complete genome sequencing and analysis of Saprospira grandis str. Lewin, a predatory marine bacterium.</title>
        <authorList>
            <person name="Saw J.H."/>
            <person name="Yuryev A."/>
            <person name="Kanbe M."/>
            <person name="Hou S."/>
            <person name="Young A.G."/>
            <person name="Aizawa S."/>
            <person name="Alam M."/>
        </authorList>
    </citation>
    <scope>NUCLEOTIDE SEQUENCE [LARGE SCALE GENOMIC DNA]</scope>
    <source>
        <strain evidence="9 10">Lewin</strain>
    </source>
</reference>
<keyword evidence="4 7" id="KW-0472">Membrane</keyword>
<evidence type="ECO:0000256" key="7">
    <source>
        <dbReference type="SAM" id="Phobius"/>
    </source>
</evidence>
<dbReference type="AlphaFoldDB" id="H6L9M1"/>
<feature type="transmembrane region" description="Helical" evidence="7">
    <location>
        <begin position="199"/>
        <end position="220"/>
    </location>
</feature>
<evidence type="ECO:0000256" key="1">
    <source>
        <dbReference type="ARBA" id="ARBA00004127"/>
    </source>
</evidence>
<proteinExistence type="predicted"/>
<feature type="domain" description="HTTM-like" evidence="8">
    <location>
        <begin position="9"/>
        <end position="269"/>
    </location>
</feature>
<feature type="transmembrane region" description="Helical" evidence="7">
    <location>
        <begin position="18"/>
        <end position="37"/>
    </location>
</feature>
<dbReference type="eggNOG" id="COG3250">
    <property type="taxonomic scope" value="Bacteria"/>
</dbReference>
<dbReference type="InterPro" id="IPR053935">
    <property type="entry name" value="VKGC_lumenal_dom"/>
</dbReference>
<dbReference type="Pfam" id="PF22777">
    <property type="entry name" value="VKGC_lumenal_dom"/>
    <property type="match status" value="1"/>
</dbReference>
<gene>
    <name evidence="9" type="ordered locus">SGRA_0460</name>
</gene>
<dbReference type="SMART" id="SM00752">
    <property type="entry name" value="HTTM"/>
    <property type="match status" value="1"/>
</dbReference>
<keyword evidence="3 7" id="KW-1133">Transmembrane helix</keyword>
<evidence type="ECO:0000256" key="5">
    <source>
        <dbReference type="ARBA" id="ARBA00023157"/>
    </source>
</evidence>
<feature type="transmembrane region" description="Helical" evidence="7">
    <location>
        <begin position="114"/>
        <end position="139"/>
    </location>
</feature>
<dbReference type="InterPro" id="IPR053934">
    <property type="entry name" value="HTTM_dom"/>
</dbReference>